<dbReference type="EMBL" id="JARK01001346">
    <property type="protein sequence ID" value="EYC26693.1"/>
    <property type="molecule type" value="Genomic_DNA"/>
</dbReference>
<proteinExistence type="predicted"/>
<accession>A0A016VIV9</accession>
<comment type="caution">
    <text evidence="1">The sequence shown here is derived from an EMBL/GenBank/DDBJ whole genome shotgun (WGS) entry which is preliminary data.</text>
</comment>
<keyword evidence="2" id="KW-1185">Reference proteome</keyword>
<name>A0A016VIV9_9BILA</name>
<evidence type="ECO:0000313" key="1">
    <source>
        <dbReference type="EMBL" id="EYC26693.1"/>
    </source>
</evidence>
<organism evidence="1 2">
    <name type="scientific">Ancylostoma ceylanicum</name>
    <dbReference type="NCBI Taxonomy" id="53326"/>
    <lineage>
        <taxon>Eukaryota</taxon>
        <taxon>Metazoa</taxon>
        <taxon>Ecdysozoa</taxon>
        <taxon>Nematoda</taxon>
        <taxon>Chromadorea</taxon>
        <taxon>Rhabditida</taxon>
        <taxon>Rhabditina</taxon>
        <taxon>Rhabditomorpha</taxon>
        <taxon>Strongyloidea</taxon>
        <taxon>Ancylostomatidae</taxon>
        <taxon>Ancylostomatinae</taxon>
        <taxon>Ancylostoma</taxon>
    </lineage>
</organism>
<evidence type="ECO:0000313" key="2">
    <source>
        <dbReference type="Proteomes" id="UP000024635"/>
    </source>
</evidence>
<dbReference type="OrthoDB" id="5783673at2759"/>
<sequence>MGKQRRGGLPYLKTSLRFDWDSGRGVAAAEQKALLSDVLSHLEGSGCRSDCLEPSSSTQFSTFVNDTVGFGLQACLDLVKTDSSPIVFLDSSCPRPSAVANALGLYFNNYAGTVRTYCLQGIEEEILNRLNRRANAVVLRSCPEELRTRLESTLKTVQVQAGRSSGSYTPVSLIKSQGKAAKVK</sequence>
<gene>
    <name evidence="1" type="primary">Acey_s0010.g914</name>
    <name evidence="1" type="ORF">Y032_0010g914</name>
</gene>
<protein>
    <submittedName>
        <fullName evidence="1">Uncharacterized protein</fullName>
    </submittedName>
</protein>
<dbReference type="Proteomes" id="UP000024635">
    <property type="component" value="Unassembled WGS sequence"/>
</dbReference>
<dbReference type="AlphaFoldDB" id="A0A016VIV9"/>
<reference evidence="2" key="1">
    <citation type="journal article" date="2015" name="Nat. Genet.">
        <title>The genome and transcriptome of the zoonotic hookworm Ancylostoma ceylanicum identify infection-specific gene families.</title>
        <authorList>
            <person name="Schwarz E.M."/>
            <person name="Hu Y."/>
            <person name="Antoshechkin I."/>
            <person name="Miller M.M."/>
            <person name="Sternberg P.W."/>
            <person name="Aroian R.V."/>
        </authorList>
    </citation>
    <scope>NUCLEOTIDE SEQUENCE</scope>
    <source>
        <strain evidence="2">HY135</strain>
    </source>
</reference>